<dbReference type="STRING" id="290052.ASU35_13085"/>
<dbReference type="AlphaFoldDB" id="A0A0V8QCV0"/>
<evidence type="ECO:0000256" key="4">
    <source>
        <dbReference type="SAM" id="Coils"/>
    </source>
</evidence>
<dbReference type="Pfam" id="PF00015">
    <property type="entry name" value="MCPsignal"/>
    <property type="match status" value="1"/>
</dbReference>
<comment type="caution">
    <text evidence="8">The sequence shown here is derived from an EMBL/GenBank/DDBJ whole genome shotgun (WGS) entry which is preliminary data.</text>
</comment>
<comment type="similarity">
    <text evidence="2">Belongs to the methyl-accepting chemotaxis (MCP) protein family.</text>
</comment>
<keyword evidence="4" id="KW-0175">Coiled coil</keyword>
<dbReference type="OrthoDB" id="1862723at2"/>
<dbReference type="SMART" id="SM00283">
    <property type="entry name" value="MA"/>
    <property type="match status" value="1"/>
</dbReference>
<gene>
    <name evidence="8" type="ORF">ASU35_13085</name>
</gene>
<dbReference type="PROSITE" id="PS50111">
    <property type="entry name" value="CHEMOTAXIS_TRANSDUC_2"/>
    <property type="match status" value="1"/>
</dbReference>
<dbReference type="Gene3D" id="1.10.287.950">
    <property type="entry name" value="Methyl-accepting chemotaxis protein"/>
    <property type="match status" value="1"/>
</dbReference>
<dbReference type="GO" id="GO:0016020">
    <property type="term" value="C:membrane"/>
    <property type="evidence" value="ECO:0007669"/>
    <property type="project" value="InterPro"/>
</dbReference>
<dbReference type="Gene3D" id="1.10.8.500">
    <property type="entry name" value="HAMP domain in histidine kinase"/>
    <property type="match status" value="1"/>
</dbReference>
<keyword evidence="5" id="KW-0472">Membrane</keyword>
<feature type="transmembrane region" description="Helical" evidence="5">
    <location>
        <begin position="208"/>
        <end position="228"/>
    </location>
</feature>
<evidence type="ECO:0000256" key="2">
    <source>
        <dbReference type="ARBA" id="ARBA00029447"/>
    </source>
</evidence>
<dbReference type="RefSeq" id="WP_058353342.1">
    <property type="nucleotide sequence ID" value="NZ_CABMMD010000174.1"/>
</dbReference>
<protein>
    <recommendedName>
        <fullName evidence="10">Chemotaxis protein</fullName>
    </recommendedName>
</protein>
<name>A0A0V8QCV0_9FIRM</name>
<evidence type="ECO:0000313" key="9">
    <source>
        <dbReference type="Proteomes" id="UP000054874"/>
    </source>
</evidence>
<evidence type="ECO:0000256" key="3">
    <source>
        <dbReference type="PROSITE-ProRule" id="PRU00284"/>
    </source>
</evidence>
<proteinExistence type="inferred from homology"/>
<dbReference type="Pfam" id="PF00672">
    <property type="entry name" value="HAMP"/>
    <property type="match status" value="1"/>
</dbReference>
<accession>A0A0V8QCV0</accession>
<feature type="coiled-coil region" evidence="4">
    <location>
        <begin position="363"/>
        <end position="415"/>
    </location>
</feature>
<evidence type="ECO:0000259" key="6">
    <source>
        <dbReference type="PROSITE" id="PS50111"/>
    </source>
</evidence>
<evidence type="ECO:0000259" key="7">
    <source>
        <dbReference type="PROSITE" id="PS50885"/>
    </source>
</evidence>
<evidence type="ECO:0008006" key="10">
    <source>
        <dbReference type="Google" id="ProtNLM"/>
    </source>
</evidence>
<feature type="domain" description="Methyl-accepting transducer" evidence="6">
    <location>
        <begin position="338"/>
        <end position="567"/>
    </location>
</feature>
<evidence type="ECO:0000256" key="5">
    <source>
        <dbReference type="SAM" id="Phobius"/>
    </source>
</evidence>
<dbReference type="InterPro" id="IPR003660">
    <property type="entry name" value="HAMP_dom"/>
</dbReference>
<dbReference type="SMART" id="SM00304">
    <property type="entry name" value="HAMP"/>
    <property type="match status" value="2"/>
</dbReference>
<keyword evidence="5" id="KW-0812">Transmembrane</keyword>
<feature type="transmembrane region" description="Helical" evidence="5">
    <location>
        <begin position="20"/>
        <end position="43"/>
    </location>
</feature>
<organism evidence="8 9">
    <name type="scientific">Acetivibrio ethanolgignens</name>
    <dbReference type="NCBI Taxonomy" id="290052"/>
    <lineage>
        <taxon>Bacteria</taxon>
        <taxon>Bacillati</taxon>
        <taxon>Bacillota</taxon>
        <taxon>Clostridia</taxon>
        <taxon>Eubacteriales</taxon>
        <taxon>Oscillospiraceae</taxon>
        <taxon>Acetivibrio</taxon>
    </lineage>
</organism>
<dbReference type="InterPro" id="IPR051310">
    <property type="entry name" value="MCP_chemotaxis"/>
</dbReference>
<dbReference type="SUPFAM" id="SSF58104">
    <property type="entry name" value="Methyl-accepting chemotaxis protein (MCP) signaling domain"/>
    <property type="match status" value="1"/>
</dbReference>
<dbReference type="InterPro" id="IPR004089">
    <property type="entry name" value="MCPsignal_dom"/>
</dbReference>
<evidence type="ECO:0000256" key="1">
    <source>
        <dbReference type="ARBA" id="ARBA00022500"/>
    </source>
</evidence>
<dbReference type="GO" id="GO:0007165">
    <property type="term" value="P:signal transduction"/>
    <property type="evidence" value="ECO:0007669"/>
    <property type="project" value="UniProtKB-KW"/>
</dbReference>
<dbReference type="Proteomes" id="UP000054874">
    <property type="component" value="Unassembled WGS sequence"/>
</dbReference>
<dbReference type="EMBL" id="LNAM01000174">
    <property type="protein sequence ID" value="KSV58413.1"/>
    <property type="molecule type" value="Genomic_DNA"/>
</dbReference>
<evidence type="ECO:0000313" key="8">
    <source>
        <dbReference type="EMBL" id="KSV58413.1"/>
    </source>
</evidence>
<dbReference type="CDD" id="cd06225">
    <property type="entry name" value="HAMP"/>
    <property type="match status" value="1"/>
</dbReference>
<keyword evidence="9" id="KW-1185">Reference proteome</keyword>
<keyword evidence="1" id="KW-0145">Chemotaxis</keyword>
<dbReference type="PANTHER" id="PTHR43531">
    <property type="entry name" value="PROTEIN ICFG"/>
    <property type="match status" value="1"/>
</dbReference>
<sequence>METEVKMKNDIRNKSVGKKIQYISTVCGIIALLVVLFSAINIISLRIGINRADDIITGIFSEMDAVEEKLLKMDSAIQQSFLTDSAEEKNEKLKEVIEYIDGMGAVLENAKDDKKSASSGADGTSGATAAVGASSGLGKIKGDFNRMESLVKEITDSYSTDDTNWELYYTQYKESVRPIVDSIAEELQSVKAEENKALAGDVGVLNKIAFLAILAEVAGSVIFVIVAIRLRKKVTKAILDPVQEVGEAVRALSNGNFSVELRYQSRDEIGTVCNGIRDSFEKLNHAISYITDSLNTIADGDLTKHYTEELPGDLKAIVKAIEELNLSFSSTLRDMQKQSVQIAGGASQVANGSQDLAESTTEQAESVDNLQQLSNEVEDYTRKTGDSIQAAKEDLEKLIATMKRSSGEIDNLKSSMQDITMASRDIQGISGQMGEIANQINLLSLNASIEAARAGEAGKGFAVVASEIGQLASQSAEAVNNTRDSLENSIQYAENGSRAATGIITSFDEIMNSVEGISVVMERVVEAAQKQITAIKNMDEMIRTIADSTQSNSANSEESAAISEELNASIETINQLIQSFKI</sequence>
<keyword evidence="5" id="KW-1133">Transmembrane helix</keyword>
<dbReference type="PANTHER" id="PTHR43531:SF11">
    <property type="entry name" value="METHYL-ACCEPTING CHEMOTAXIS PROTEIN 3"/>
    <property type="match status" value="1"/>
</dbReference>
<dbReference type="PROSITE" id="PS50885">
    <property type="entry name" value="HAMP"/>
    <property type="match status" value="1"/>
</dbReference>
<feature type="domain" description="HAMP" evidence="7">
    <location>
        <begin position="236"/>
        <end position="288"/>
    </location>
</feature>
<dbReference type="GO" id="GO:0006935">
    <property type="term" value="P:chemotaxis"/>
    <property type="evidence" value="ECO:0007669"/>
    <property type="project" value="UniProtKB-KW"/>
</dbReference>
<keyword evidence="3" id="KW-0807">Transducer</keyword>
<reference evidence="8 9" key="1">
    <citation type="submission" date="2015-11" db="EMBL/GenBank/DDBJ databases">
        <title>Butyribacter intestini gen. nov., sp. nov., a butyric acid-producing bacterium of the family Lachnospiraceae isolated from the human faeces.</title>
        <authorList>
            <person name="Zou Y."/>
            <person name="Xue W."/>
            <person name="Luo G."/>
            <person name="Lv M."/>
        </authorList>
    </citation>
    <scope>NUCLEOTIDE SEQUENCE [LARGE SCALE GENOMIC DNA]</scope>
    <source>
        <strain evidence="8 9">ACET-33324</strain>
    </source>
</reference>